<feature type="chain" id="PRO_5042879122" evidence="1">
    <location>
        <begin position="18"/>
        <end position="81"/>
    </location>
</feature>
<accession>A0AAN5IGD9</accession>
<feature type="non-terminal residue" evidence="2">
    <location>
        <position position="81"/>
    </location>
</feature>
<organism evidence="2 3">
    <name type="scientific">Pristionchus mayeri</name>
    <dbReference type="NCBI Taxonomy" id="1317129"/>
    <lineage>
        <taxon>Eukaryota</taxon>
        <taxon>Metazoa</taxon>
        <taxon>Ecdysozoa</taxon>
        <taxon>Nematoda</taxon>
        <taxon>Chromadorea</taxon>
        <taxon>Rhabditida</taxon>
        <taxon>Rhabditina</taxon>
        <taxon>Diplogasteromorpha</taxon>
        <taxon>Diplogasteroidea</taxon>
        <taxon>Neodiplogasteridae</taxon>
        <taxon>Pristionchus</taxon>
    </lineage>
</organism>
<feature type="non-terminal residue" evidence="2">
    <location>
        <position position="1"/>
    </location>
</feature>
<gene>
    <name evidence="2" type="ORF">PMAYCL1PPCAC_32926</name>
</gene>
<evidence type="ECO:0000313" key="3">
    <source>
        <dbReference type="Proteomes" id="UP001328107"/>
    </source>
</evidence>
<keyword evidence="3" id="KW-1185">Reference proteome</keyword>
<protein>
    <submittedName>
        <fullName evidence="2">Uncharacterized protein</fullName>
    </submittedName>
</protein>
<dbReference type="AlphaFoldDB" id="A0AAN5IGD9"/>
<feature type="signal peptide" evidence="1">
    <location>
        <begin position="1"/>
        <end position="17"/>
    </location>
</feature>
<name>A0AAN5IGD9_9BILA</name>
<keyword evidence="1" id="KW-0732">Signal</keyword>
<evidence type="ECO:0000313" key="2">
    <source>
        <dbReference type="EMBL" id="GMR62731.1"/>
    </source>
</evidence>
<evidence type="ECO:0000256" key="1">
    <source>
        <dbReference type="SAM" id="SignalP"/>
    </source>
</evidence>
<dbReference type="EMBL" id="BTRK01000006">
    <property type="protein sequence ID" value="GMR62731.1"/>
    <property type="molecule type" value="Genomic_DNA"/>
</dbReference>
<sequence>KMLIMLLYSLLALATGGIPTTARHKVEVHLNECELGINYQYDPCYCMHSRQLVLFGKSCTNGDQKEYEICTFGKQSNASCF</sequence>
<comment type="caution">
    <text evidence="2">The sequence shown here is derived from an EMBL/GenBank/DDBJ whole genome shotgun (WGS) entry which is preliminary data.</text>
</comment>
<dbReference type="Proteomes" id="UP001328107">
    <property type="component" value="Unassembled WGS sequence"/>
</dbReference>
<proteinExistence type="predicted"/>
<reference evidence="3" key="1">
    <citation type="submission" date="2022-10" db="EMBL/GenBank/DDBJ databases">
        <title>Genome assembly of Pristionchus species.</title>
        <authorList>
            <person name="Yoshida K."/>
            <person name="Sommer R.J."/>
        </authorList>
    </citation>
    <scope>NUCLEOTIDE SEQUENCE [LARGE SCALE GENOMIC DNA]</scope>
    <source>
        <strain evidence="3">RS5460</strain>
    </source>
</reference>